<dbReference type="InterPro" id="IPR028994">
    <property type="entry name" value="Integrin_alpha_N"/>
</dbReference>
<dbReference type="SUPFAM" id="SSF69318">
    <property type="entry name" value="Integrin alpha N-terminal domain"/>
    <property type="match status" value="1"/>
</dbReference>
<dbReference type="PANTHER" id="PTHR44103">
    <property type="entry name" value="PROPROTEIN CONVERTASE P"/>
    <property type="match status" value="1"/>
</dbReference>
<accession>A0A382MRL5</accession>
<proteinExistence type="predicted"/>
<dbReference type="EMBL" id="UINC01095347">
    <property type="protein sequence ID" value="SVC51356.1"/>
    <property type="molecule type" value="Genomic_DNA"/>
</dbReference>
<protein>
    <recommendedName>
        <fullName evidence="2">FG-GAP repeat protein</fullName>
    </recommendedName>
</protein>
<dbReference type="Gene3D" id="2.130.10.130">
    <property type="entry name" value="Integrin alpha, N-terminal"/>
    <property type="match status" value="2"/>
</dbReference>
<name>A0A382MRL5_9ZZZZ</name>
<evidence type="ECO:0008006" key="2">
    <source>
        <dbReference type="Google" id="ProtNLM"/>
    </source>
</evidence>
<gene>
    <name evidence="1" type="ORF">METZ01_LOCUS304210</name>
</gene>
<evidence type="ECO:0000313" key="1">
    <source>
        <dbReference type="EMBL" id="SVC51356.1"/>
    </source>
</evidence>
<dbReference type="AlphaFoldDB" id="A0A382MRL5"/>
<reference evidence="1" key="1">
    <citation type="submission" date="2018-05" db="EMBL/GenBank/DDBJ databases">
        <authorList>
            <person name="Lanie J.A."/>
            <person name="Ng W.-L."/>
            <person name="Kazmierczak K.M."/>
            <person name="Andrzejewski T.M."/>
            <person name="Davidsen T.M."/>
            <person name="Wayne K.J."/>
            <person name="Tettelin H."/>
            <person name="Glass J.I."/>
            <person name="Rusch D."/>
            <person name="Podicherti R."/>
            <person name="Tsui H.-C.T."/>
            <person name="Winkler M.E."/>
        </authorList>
    </citation>
    <scope>NUCLEOTIDE SEQUENCE</scope>
</reference>
<organism evidence="1">
    <name type="scientific">marine metagenome</name>
    <dbReference type="NCBI Taxonomy" id="408172"/>
    <lineage>
        <taxon>unclassified sequences</taxon>
        <taxon>metagenomes</taxon>
        <taxon>ecological metagenomes</taxon>
    </lineage>
</organism>
<feature type="non-terminal residue" evidence="1">
    <location>
        <position position="373"/>
    </location>
</feature>
<dbReference type="PANTHER" id="PTHR44103:SF1">
    <property type="entry name" value="PROPROTEIN CONVERTASE P"/>
    <property type="match status" value="1"/>
</dbReference>
<sequence length="373" mass="41253">MKQPFRLSSFGIAVVCIAMAHSSFAQQPGGVPDFDAPVRIEANGKPIDVTTGHAAPYVYDFDGDGTRDLLVGEFGSGTFKGEVHMDLSHSWCKGRLRIYRNHGTDKAPVFRDFEYFKGGGKIAGVPITCCVSFVPQFVDYDNDGTDDVLSASYPGDMYWWKGLGDGAYGKATRLMREDGKVLIPFKHMPERHWKKWGKTSDVHSTTAELHDMDADGDLDLWIGSRLSGAYTIENVGTRKAPKWSTDCKPVNDSAGKQVGGWSTGGSNIHWADWDGDGTSDVIYGGEDGCVRYCHNSGSENKPVLDPPVVFIPEMDREYQFSKRTEPSRNESRCKVHVVDWDGDGLNDLLVGDFGSTYKRVQTLTPEQIKEKKA</sequence>